<protein>
    <submittedName>
        <fullName evidence="1">Uncharacterized protein</fullName>
    </submittedName>
</protein>
<dbReference type="KEGG" id="cra:CTO_1007"/>
<accession>G4NPJ6</accession>
<name>G4NPJ6_CHLT4</name>
<evidence type="ECO:0000313" key="2">
    <source>
        <dbReference type="Proteomes" id="UP000009287"/>
    </source>
</evidence>
<dbReference type="Proteomes" id="UP000009287">
    <property type="component" value="Chromosome"/>
</dbReference>
<sequence>MSIRKTLVGVDVEALFERTESVYFLDKAFV</sequence>
<proteinExistence type="predicted"/>
<gene>
    <name evidence="1" type="ordered locus">CTO_1007</name>
</gene>
<dbReference type="EMBL" id="CP002401">
    <property type="protein sequence ID" value="AEP35669.1"/>
    <property type="molecule type" value="Genomic_DNA"/>
</dbReference>
<evidence type="ECO:0000313" key="1">
    <source>
        <dbReference type="EMBL" id="AEP35669.1"/>
    </source>
</evidence>
<dbReference type="AlphaFoldDB" id="G4NPJ6"/>
<reference evidence="1 2" key="1">
    <citation type="journal article" date="2011" name="J. Exp. Med.">
        <title>A live-attenuated chlamydial vaccine protects against trachoma in nonhuman primates.</title>
        <authorList>
            <person name="Kari L."/>
            <person name="Whitmire W.M."/>
            <person name="Olivares-Zavaleta N."/>
            <person name="Goheen M.M."/>
            <person name="Taylor L.D."/>
            <person name="Carlson J.H."/>
            <person name="Sturdevant G.L."/>
            <person name="Lu C."/>
            <person name="Bakios L.E."/>
            <person name="Randall L.B."/>
            <person name="Parnell M.J."/>
            <person name="Zhong G."/>
            <person name="Caldwell H.D."/>
        </authorList>
    </citation>
    <scope>NUCLEOTIDE SEQUENCE [LARGE SCALE GENOMIC DNA]</scope>
    <source>
        <strain evidence="1 2">A2497</strain>
    </source>
</reference>
<organism evidence="1 2">
    <name type="scientific">Chlamydia trachomatis serovar A (strain A2497)</name>
    <dbReference type="NCBI Taxonomy" id="580047"/>
    <lineage>
        <taxon>Bacteria</taxon>
        <taxon>Pseudomonadati</taxon>
        <taxon>Chlamydiota</taxon>
        <taxon>Chlamydiia</taxon>
        <taxon>Chlamydiales</taxon>
        <taxon>Chlamydiaceae</taxon>
        <taxon>Chlamydia/Chlamydophila group</taxon>
        <taxon>Chlamydia</taxon>
    </lineage>
</organism>